<reference evidence="5" key="1">
    <citation type="submission" date="2022-01" db="EMBL/GenBank/DDBJ databases">
        <authorList>
            <person name="King R."/>
        </authorList>
    </citation>
    <scope>NUCLEOTIDE SEQUENCE</scope>
</reference>
<evidence type="ECO:0000256" key="3">
    <source>
        <dbReference type="SAM" id="SignalP"/>
    </source>
</evidence>
<dbReference type="AlphaFoldDB" id="A0A9N9SZW5"/>
<feature type="signal peptide" evidence="3">
    <location>
        <begin position="1"/>
        <end position="19"/>
    </location>
</feature>
<gene>
    <name evidence="5" type="ORF">DIABBA_LOCUS6241</name>
</gene>
<dbReference type="Gene3D" id="2.10.25.10">
    <property type="entry name" value="Laminin"/>
    <property type="match status" value="1"/>
</dbReference>
<dbReference type="CDD" id="cd19941">
    <property type="entry name" value="TIL"/>
    <property type="match status" value="1"/>
</dbReference>
<dbReference type="InterPro" id="IPR036084">
    <property type="entry name" value="Ser_inhib-like_sf"/>
</dbReference>
<protein>
    <recommendedName>
        <fullName evidence="4">TIL domain-containing protein</fullName>
    </recommendedName>
</protein>
<dbReference type="Proteomes" id="UP001153709">
    <property type="component" value="Chromosome 4"/>
</dbReference>
<keyword evidence="6" id="KW-1185">Reference proteome</keyword>
<evidence type="ECO:0000259" key="4">
    <source>
        <dbReference type="Pfam" id="PF01826"/>
    </source>
</evidence>
<keyword evidence="1" id="KW-0646">Protease inhibitor</keyword>
<sequence>MKSYLLLTVFLFSLFYADAKETTTTTSSVPLTPPPGITLPPGGITWINCTRPNEFYDCGSACQNTCATLGATCPIINIRCNDDCYCIKGYARDAKNKCIPIEDCPKRHPCKGTCKIC</sequence>
<evidence type="ECO:0000313" key="6">
    <source>
        <dbReference type="Proteomes" id="UP001153709"/>
    </source>
</evidence>
<proteinExistence type="predicted"/>
<organism evidence="5 6">
    <name type="scientific">Diabrotica balteata</name>
    <name type="common">Banded cucumber beetle</name>
    <dbReference type="NCBI Taxonomy" id="107213"/>
    <lineage>
        <taxon>Eukaryota</taxon>
        <taxon>Metazoa</taxon>
        <taxon>Ecdysozoa</taxon>
        <taxon>Arthropoda</taxon>
        <taxon>Hexapoda</taxon>
        <taxon>Insecta</taxon>
        <taxon>Pterygota</taxon>
        <taxon>Neoptera</taxon>
        <taxon>Endopterygota</taxon>
        <taxon>Coleoptera</taxon>
        <taxon>Polyphaga</taxon>
        <taxon>Cucujiformia</taxon>
        <taxon>Chrysomeloidea</taxon>
        <taxon>Chrysomelidae</taxon>
        <taxon>Galerucinae</taxon>
        <taxon>Diabroticina</taxon>
        <taxon>Diabroticites</taxon>
        <taxon>Diabrotica</taxon>
    </lineage>
</organism>
<feature type="domain" description="TIL" evidence="4">
    <location>
        <begin position="49"/>
        <end position="104"/>
    </location>
</feature>
<dbReference type="EMBL" id="OU898279">
    <property type="protein sequence ID" value="CAG9832797.1"/>
    <property type="molecule type" value="Genomic_DNA"/>
</dbReference>
<name>A0A9N9SZW5_DIABA</name>
<dbReference type="InterPro" id="IPR002919">
    <property type="entry name" value="TIL_dom"/>
</dbReference>
<dbReference type="OrthoDB" id="6236007at2759"/>
<keyword evidence="2" id="KW-1015">Disulfide bond</keyword>
<keyword evidence="3" id="KW-0732">Signal</keyword>
<dbReference type="GO" id="GO:0030414">
    <property type="term" value="F:peptidase inhibitor activity"/>
    <property type="evidence" value="ECO:0007669"/>
    <property type="project" value="UniProtKB-KW"/>
</dbReference>
<feature type="chain" id="PRO_5040299090" description="TIL domain-containing protein" evidence="3">
    <location>
        <begin position="20"/>
        <end position="117"/>
    </location>
</feature>
<evidence type="ECO:0000256" key="1">
    <source>
        <dbReference type="ARBA" id="ARBA00022690"/>
    </source>
</evidence>
<dbReference type="Pfam" id="PF01826">
    <property type="entry name" value="TIL"/>
    <property type="match status" value="1"/>
</dbReference>
<dbReference type="FunFam" id="2.10.25.10:FF:000674">
    <property type="entry name" value="Mucin-2"/>
    <property type="match status" value="1"/>
</dbReference>
<evidence type="ECO:0000256" key="2">
    <source>
        <dbReference type="ARBA" id="ARBA00023157"/>
    </source>
</evidence>
<evidence type="ECO:0000313" key="5">
    <source>
        <dbReference type="EMBL" id="CAG9832797.1"/>
    </source>
</evidence>
<accession>A0A9N9SZW5</accession>
<dbReference type="SUPFAM" id="SSF57567">
    <property type="entry name" value="Serine protease inhibitors"/>
    <property type="match status" value="1"/>
</dbReference>